<organism evidence="2 3">
    <name type="scientific">Methylohalomonas lacus</name>
    <dbReference type="NCBI Taxonomy" id="398773"/>
    <lineage>
        <taxon>Bacteria</taxon>
        <taxon>Pseudomonadati</taxon>
        <taxon>Pseudomonadota</taxon>
        <taxon>Gammaproteobacteria</taxon>
        <taxon>Methylohalomonadales</taxon>
        <taxon>Methylohalomonadaceae</taxon>
        <taxon>Methylohalomonas</taxon>
    </lineage>
</organism>
<protein>
    <submittedName>
        <fullName evidence="2">NADH dehydrogenase</fullName>
    </submittedName>
</protein>
<evidence type="ECO:0000313" key="2">
    <source>
        <dbReference type="EMBL" id="MCS3903350.1"/>
    </source>
</evidence>
<reference evidence="2" key="1">
    <citation type="submission" date="2022-08" db="EMBL/GenBank/DDBJ databases">
        <title>Genomic Encyclopedia of Type Strains, Phase III (KMG-III): the genomes of soil and plant-associated and newly described type strains.</title>
        <authorList>
            <person name="Whitman W."/>
        </authorList>
    </citation>
    <scope>NUCLEOTIDE SEQUENCE</scope>
    <source>
        <strain evidence="2">HMT 1</strain>
    </source>
</reference>
<accession>A0AAE3HKA8</accession>
<dbReference type="InterPro" id="IPR051207">
    <property type="entry name" value="ComplexI_NDUFA9_subunit"/>
</dbReference>
<gene>
    <name evidence="2" type="ORF">J2T55_001371</name>
</gene>
<evidence type="ECO:0000313" key="3">
    <source>
        <dbReference type="Proteomes" id="UP001204445"/>
    </source>
</evidence>
<dbReference type="Gene3D" id="3.40.50.720">
    <property type="entry name" value="NAD(P)-binding Rossmann-like Domain"/>
    <property type="match status" value="1"/>
</dbReference>
<dbReference type="RefSeq" id="WP_259055061.1">
    <property type="nucleotide sequence ID" value="NZ_JANUCT010000008.1"/>
</dbReference>
<evidence type="ECO:0000259" key="1">
    <source>
        <dbReference type="Pfam" id="PF01370"/>
    </source>
</evidence>
<name>A0AAE3HKA8_9GAMM</name>
<dbReference type="GO" id="GO:0044877">
    <property type="term" value="F:protein-containing complex binding"/>
    <property type="evidence" value="ECO:0007669"/>
    <property type="project" value="TreeGrafter"/>
</dbReference>
<feature type="domain" description="NAD-dependent epimerase/dehydratase" evidence="1">
    <location>
        <begin position="6"/>
        <end position="212"/>
    </location>
</feature>
<proteinExistence type="predicted"/>
<dbReference type="PANTHER" id="PTHR12126:SF11">
    <property type="entry name" value="NADH DEHYDROGENASE [UBIQUINONE] 1 ALPHA SUBCOMPLEX SUBUNIT 9, MITOCHONDRIAL"/>
    <property type="match status" value="1"/>
</dbReference>
<dbReference type="EMBL" id="JANUCT010000008">
    <property type="protein sequence ID" value="MCS3903350.1"/>
    <property type="molecule type" value="Genomic_DNA"/>
</dbReference>
<dbReference type="Pfam" id="PF01370">
    <property type="entry name" value="Epimerase"/>
    <property type="match status" value="1"/>
</dbReference>
<dbReference type="AlphaFoldDB" id="A0AAE3HKA8"/>
<dbReference type="InterPro" id="IPR036291">
    <property type="entry name" value="NAD(P)-bd_dom_sf"/>
</dbReference>
<dbReference type="InterPro" id="IPR001509">
    <property type="entry name" value="Epimerase_deHydtase"/>
</dbReference>
<dbReference type="CDD" id="cd05271">
    <property type="entry name" value="NDUFA9_like_SDR_a"/>
    <property type="match status" value="1"/>
</dbReference>
<dbReference type="SUPFAM" id="SSF51735">
    <property type="entry name" value="NAD(P)-binding Rossmann-fold domains"/>
    <property type="match status" value="1"/>
</dbReference>
<dbReference type="PANTHER" id="PTHR12126">
    <property type="entry name" value="NADH-UBIQUINONE OXIDOREDUCTASE 39 KDA SUBUNIT-RELATED"/>
    <property type="match status" value="1"/>
</dbReference>
<dbReference type="Proteomes" id="UP001204445">
    <property type="component" value="Unassembled WGS sequence"/>
</dbReference>
<keyword evidence="3" id="KW-1185">Reference proteome</keyword>
<comment type="caution">
    <text evidence="2">The sequence shown here is derived from an EMBL/GenBank/DDBJ whole genome shotgun (WGS) entry which is preliminary data.</text>
</comment>
<sequence length="323" mass="36145">MLIKKICIIGGTGFVGRTLANHLTRKGYQLRIPTRDRESHRQELILLPTTELVEGDVHDPQQLRELVDGCDAVINLVGILNERGRDGRGFHKAHVELTETILATCRAAGIQRYLHMSALNADAERGPSHYLKSKGEAEHKALAAEGYDLHVTSFRPSVIFGPDDSFFNRFAKLLKLTPLVFPLACPEARFAPVYVEDVAEAFVRSLNDPATYGQGYDLCGPHEYTLQQLVEYTAQCVGLQRRILPLNNFLSRLQAMVFDFVPGKPFSTDNYLSSQVASVCTNGGDLQRFDIDATAIEAIVPRYLGNHSMRSLYNEFRREAGRH</sequence>